<evidence type="ECO:0000256" key="1">
    <source>
        <dbReference type="SAM" id="MobiDB-lite"/>
    </source>
</evidence>
<dbReference type="WBParaSite" id="MhA1_Contig270.frz3.gene17">
    <property type="protein sequence ID" value="MhA1_Contig270.frz3.gene17"/>
    <property type="gene ID" value="MhA1_Contig270.frz3.gene17"/>
</dbReference>
<reference evidence="3" key="1">
    <citation type="submission" date="2016-11" db="UniProtKB">
        <authorList>
            <consortium name="WormBaseParasite"/>
        </authorList>
    </citation>
    <scope>IDENTIFICATION</scope>
</reference>
<feature type="region of interest" description="Disordered" evidence="1">
    <location>
        <begin position="273"/>
        <end position="292"/>
    </location>
</feature>
<dbReference type="AlphaFoldDB" id="A0A1I8BIN0"/>
<evidence type="ECO:0000313" key="2">
    <source>
        <dbReference type="Proteomes" id="UP000095281"/>
    </source>
</evidence>
<name>A0A1I8BIN0_MELHA</name>
<evidence type="ECO:0000313" key="3">
    <source>
        <dbReference type="WBParaSite" id="MhA1_Contig270.frz3.gene17"/>
    </source>
</evidence>
<keyword evidence="2" id="KW-1185">Reference proteome</keyword>
<protein>
    <submittedName>
        <fullName evidence="3">Uncharacterized protein</fullName>
    </submittedName>
</protein>
<dbReference type="Proteomes" id="UP000095281">
    <property type="component" value="Unplaced"/>
</dbReference>
<feature type="compositionally biased region" description="Polar residues" evidence="1">
    <location>
        <begin position="281"/>
        <end position="292"/>
    </location>
</feature>
<proteinExistence type="predicted"/>
<organism evidence="2 3">
    <name type="scientific">Meloidogyne hapla</name>
    <name type="common">Root-knot nematode worm</name>
    <dbReference type="NCBI Taxonomy" id="6305"/>
    <lineage>
        <taxon>Eukaryota</taxon>
        <taxon>Metazoa</taxon>
        <taxon>Ecdysozoa</taxon>
        <taxon>Nematoda</taxon>
        <taxon>Chromadorea</taxon>
        <taxon>Rhabditida</taxon>
        <taxon>Tylenchina</taxon>
        <taxon>Tylenchomorpha</taxon>
        <taxon>Tylenchoidea</taxon>
        <taxon>Meloidogynidae</taxon>
        <taxon>Meloidogyninae</taxon>
        <taxon>Meloidogyne</taxon>
    </lineage>
</organism>
<sequence length="292" mass="34305">MLLSRQLLENDDQIALPNLFFQYLDWQKNVEKKPRIKRKLEQNSNRTEKNFLGRRRHLLGSISRLILVTALFLPPVTTIQILESVKPDAHLIPALDRAIDEDQDTKLGNDVKDNVTDFTRTYDFKPYIQPFARYWIAESAPSTQAHISRESWTRYIQFKGIKCFLFLVLFNLEETCRKILDEDYMAELQLNSTESGYFHWEANEFHRQLRDRLLPQARGGSFRTLIGSHLFCEAKRHISEADERHKLVKEEQHMFEDFLINKVLPPDMFAPRSRPPPVMPASSNTTNNVIKF</sequence>
<accession>A0A1I8BIN0</accession>